<dbReference type="EMBL" id="SWLG01000007">
    <property type="protein sequence ID" value="TLS37212.1"/>
    <property type="molecule type" value="Genomic_DNA"/>
</dbReference>
<proteinExistence type="predicted"/>
<name>A0A5R9F0Q2_9BACL</name>
<dbReference type="Proteomes" id="UP000308230">
    <property type="component" value="Unassembled WGS sequence"/>
</dbReference>
<evidence type="ECO:0000313" key="5">
    <source>
        <dbReference type="Proteomes" id="UP000308230"/>
    </source>
</evidence>
<dbReference type="OrthoDB" id="9799092at2"/>
<dbReference type="PANTHER" id="PTHR43877">
    <property type="entry name" value="AMINOALKYLPHOSPHONATE N-ACETYLTRANSFERASE-RELATED-RELATED"/>
    <property type="match status" value="1"/>
</dbReference>
<dbReference type="InterPro" id="IPR000182">
    <property type="entry name" value="GNAT_dom"/>
</dbReference>
<keyword evidence="1 4" id="KW-0808">Transferase</keyword>
<protein>
    <submittedName>
        <fullName evidence="4">GNAT family N-acetyltransferase</fullName>
    </submittedName>
</protein>
<dbReference type="Gene3D" id="3.40.630.30">
    <property type="match status" value="1"/>
</dbReference>
<dbReference type="PROSITE" id="PS51186">
    <property type="entry name" value="GNAT"/>
    <property type="match status" value="1"/>
</dbReference>
<dbReference type="Pfam" id="PF00583">
    <property type="entry name" value="Acetyltransf_1"/>
    <property type="match status" value="1"/>
</dbReference>
<sequence>MEIRLLNTKDAEAYWNLRLEALQKAPESFATTYREAMDRENPIERTAQNIRATGSFTLGAFVDGNLCGTVTVVKEKAAKMRHKAMLVAMYIQPEHQKKGFGKKLVQKAIERAKAEGIEQVLLSVATTNPKARKLYESVGFESIGIEKNALKHKGKYWDEEHMILFLT</sequence>
<dbReference type="RefSeq" id="WP_138126672.1">
    <property type="nucleotide sequence ID" value="NZ_SWLG01000007.1"/>
</dbReference>
<reference evidence="4 5" key="1">
    <citation type="submission" date="2019-04" db="EMBL/GenBank/DDBJ databases">
        <title>Bacillus caeni sp. nov., a bacterium isolated from mangrove sediment.</title>
        <authorList>
            <person name="Huang H."/>
            <person name="Mo K."/>
            <person name="Hu Y."/>
        </authorList>
    </citation>
    <scope>NUCLEOTIDE SEQUENCE [LARGE SCALE GENOMIC DNA]</scope>
    <source>
        <strain evidence="4 5">HB172195</strain>
    </source>
</reference>
<gene>
    <name evidence="4" type="ORF">FCL54_11845</name>
</gene>
<keyword evidence="5" id="KW-1185">Reference proteome</keyword>
<dbReference type="SUPFAM" id="SSF55729">
    <property type="entry name" value="Acyl-CoA N-acyltransferases (Nat)"/>
    <property type="match status" value="1"/>
</dbReference>
<feature type="domain" description="N-acetyltransferase" evidence="3">
    <location>
        <begin position="1"/>
        <end position="167"/>
    </location>
</feature>
<dbReference type="InterPro" id="IPR050832">
    <property type="entry name" value="Bact_Acetyltransf"/>
</dbReference>
<dbReference type="GO" id="GO:0016747">
    <property type="term" value="F:acyltransferase activity, transferring groups other than amino-acyl groups"/>
    <property type="evidence" value="ECO:0007669"/>
    <property type="project" value="InterPro"/>
</dbReference>
<evidence type="ECO:0000256" key="1">
    <source>
        <dbReference type="ARBA" id="ARBA00022679"/>
    </source>
</evidence>
<accession>A0A5R9F0Q2</accession>
<evidence type="ECO:0000259" key="3">
    <source>
        <dbReference type="PROSITE" id="PS51186"/>
    </source>
</evidence>
<dbReference type="CDD" id="cd04301">
    <property type="entry name" value="NAT_SF"/>
    <property type="match status" value="1"/>
</dbReference>
<keyword evidence="2" id="KW-0012">Acyltransferase</keyword>
<dbReference type="AlphaFoldDB" id="A0A5R9F0Q2"/>
<evidence type="ECO:0000256" key="2">
    <source>
        <dbReference type="ARBA" id="ARBA00023315"/>
    </source>
</evidence>
<comment type="caution">
    <text evidence="4">The sequence shown here is derived from an EMBL/GenBank/DDBJ whole genome shotgun (WGS) entry which is preliminary data.</text>
</comment>
<evidence type="ECO:0000313" key="4">
    <source>
        <dbReference type="EMBL" id="TLS37212.1"/>
    </source>
</evidence>
<organism evidence="4 5">
    <name type="scientific">Exobacillus caeni</name>
    <dbReference type="NCBI Taxonomy" id="2574798"/>
    <lineage>
        <taxon>Bacteria</taxon>
        <taxon>Bacillati</taxon>
        <taxon>Bacillota</taxon>
        <taxon>Bacilli</taxon>
        <taxon>Bacillales</taxon>
        <taxon>Guptibacillaceae</taxon>
        <taxon>Exobacillus</taxon>
    </lineage>
</organism>
<dbReference type="InterPro" id="IPR016181">
    <property type="entry name" value="Acyl_CoA_acyltransferase"/>
</dbReference>